<dbReference type="EMBL" id="CAUYUJ010009946">
    <property type="protein sequence ID" value="CAK0828106.1"/>
    <property type="molecule type" value="Genomic_DNA"/>
</dbReference>
<name>A0ABN9S8A0_9DINO</name>
<feature type="non-terminal residue" evidence="2">
    <location>
        <position position="148"/>
    </location>
</feature>
<dbReference type="Proteomes" id="UP001189429">
    <property type="component" value="Unassembled WGS sequence"/>
</dbReference>
<proteinExistence type="predicted"/>
<feature type="compositionally biased region" description="Low complexity" evidence="1">
    <location>
        <begin position="103"/>
        <end position="126"/>
    </location>
</feature>
<reference evidence="2" key="1">
    <citation type="submission" date="2023-10" db="EMBL/GenBank/DDBJ databases">
        <authorList>
            <person name="Chen Y."/>
            <person name="Shah S."/>
            <person name="Dougan E. K."/>
            <person name="Thang M."/>
            <person name="Chan C."/>
        </authorList>
    </citation>
    <scope>NUCLEOTIDE SEQUENCE [LARGE SCALE GENOMIC DNA]</scope>
</reference>
<evidence type="ECO:0000313" key="2">
    <source>
        <dbReference type="EMBL" id="CAK0828106.1"/>
    </source>
</evidence>
<feature type="region of interest" description="Disordered" evidence="1">
    <location>
        <begin position="1"/>
        <end position="24"/>
    </location>
</feature>
<feature type="compositionally biased region" description="Basic residues" evidence="1">
    <location>
        <begin position="69"/>
        <end position="79"/>
    </location>
</feature>
<sequence length="148" mass="15498">RRSPQPLPPRAWLRGALPPLPAGLDHPLRFWRRLLPRRTAVKSVGRAHEGGARRGRGAAGAAVAQERRQARRRASSRRGRSGDGGAVGEGVLRRGARAPEELPGLPGAARRGSPPGSAPAAPGAPARARRPSTDRAAAARDIGRPVAL</sequence>
<gene>
    <name evidence="2" type="ORF">PCOR1329_LOCUS27439</name>
</gene>
<keyword evidence="3" id="KW-1185">Reference proteome</keyword>
<evidence type="ECO:0000256" key="1">
    <source>
        <dbReference type="SAM" id="MobiDB-lite"/>
    </source>
</evidence>
<accession>A0ABN9S8A0</accession>
<feature type="non-terminal residue" evidence="2">
    <location>
        <position position="1"/>
    </location>
</feature>
<evidence type="ECO:0000313" key="3">
    <source>
        <dbReference type="Proteomes" id="UP001189429"/>
    </source>
</evidence>
<feature type="region of interest" description="Disordered" evidence="1">
    <location>
        <begin position="37"/>
        <end position="148"/>
    </location>
</feature>
<comment type="caution">
    <text evidence="2">The sequence shown here is derived from an EMBL/GenBank/DDBJ whole genome shotgun (WGS) entry which is preliminary data.</text>
</comment>
<protein>
    <submittedName>
        <fullName evidence="2">Uncharacterized protein</fullName>
    </submittedName>
</protein>
<organism evidence="2 3">
    <name type="scientific">Prorocentrum cordatum</name>
    <dbReference type="NCBI Taxonomy" id="2364126"/>
    <lineage>
        <taxon>Eukaryota</taxon>
        <taxon>Sar</taxon>
        <taxon>Alveolata</taxon>
        <taxon>Dinophyceae</taxon>
        <taxon>Prorocentrales</taxon>
        <taxon>Prorocentraceae</taxon>
        <taxon>Prorocentrum</taxon>
    </lineage>
</organism>
<feature type="compositionally biased region" description="Low complexity" evidence="1">
    <location>
        <begin position="10"/>
        <end position="24"/>
    </location>
</feature>
<feature type="compositionally biased region" description="Basic and acidic residues" evidence="1">
    <location>
        <begin position="131"/>
        <end position="148"/>
    </location>
</feature>